<protein>
    <submittedName>
        <fullName evidence="1">Uncharacterized protein</fullName>
    </submittedName>
</protein>
<dbReference type="InParanoid" id="A0A0D0AYC2"/>
<reference evidence="1 2" key="1">
    <citation type="submission" date="2014-04" db="EMBL/GenBank/DDBJ databases">
        <authorList>
            <consortium name="DOE Joint Genome Institute"/>
            <person name="Kuo A."/>
            <person name="Ruytinx J."/>
            <person name="Rineau F."/>
            <person name="Colpaert J."/>
            <person name="Kohler A."/>
            <person name="Nagy L.G."/>
            <person name="Floudas D."/>
            <person name="Copeland A."/>
            <person name="Barry K.W."/>
            <person name="Cichocki N."/>
            <person name="Veneault-Fourrey C."/>
            <person name="LaButti K."/>
            <person name="Lindquist E.A."/>
            <person name="Lipzen A."/>
            <person name="Lundell T."/>
            <person name="Morin E."/>
            <person name="Murat C."/>
            <person name="Sun H."/>
            <person name="Tunlid A."/>
            <person name="Henrissat B."/>
            <person name="Grigoriev I.V."/>
            <person name="Hibbett D.S."/>
            <person name="Martin F."/>
            <person name="Nordberg H.P."/>
            <person name="Cantor M.N."/>
            <person name="Hua S.X."/>
        </authorList>
    </citation>
    <scope>NUCLEOTIDE SEQUENCE [LARGE SCALE GENOMIC DNA]</scope>
    <source>
        <strain evidence="1 2">UH-Slu-Lm8-n1</strain>
    </source>
</reference>
<organism evidence="1 2">
    <name type="scientific">Suillus luteus UH-Slu-Lm8-n1</name>
    <dbReference type="NCBI Taxonomy" id="930992"/>
    <lineage>
        <taxon>Eukaryota</taxon>
        <taxon>Fungi</taxon>
        <taxon>Dikarya</taxon>
        <taxon>Basidiomycota</taxon>
        <taxon>Agaricomycotina</taxon>
        <taxon>Agaricomycetes</taxon>
        <taxon>Agaricomycetidae</taxon>
        <taxon>Boletales</taxon>
        <taxon>Suillineae</taxon>
        <taxon>Suillaceae</taxon>
        <taxon>Suillus</taxon>
    </lineage>
</organism>
<dbReference type="EMBL" id="KN835155">
    <property type="protein sequence ID" value="KIK46711.1"/>
    <property type="molecule type" value="Genomic_DNA"/>
</dbReference>
<gene>
    <name evidence="1" type="ORF">CY34DRAFT_800047</name>
</gene>
<dbReference type="AlphaFoldDB" id="A0A0D0AYC2"/>
<name>A0A0D0AYC2_9AGAM</name>
<dbReference type="Proteomes" id="UP000054485">
    <property type="component" value="Unassembled WGS sequence"/>
</dbReference>
<evidence type="ECO:0000313" key="2">
    <source>
        <dbReference type="Proteomes" id="UP000054485"/>
    </source>
</evidence>
<evidence type="ECO:0000313" key="1">
    <source>
        <dbReference type="EMBL" id="KIK46711.1"/>
    </source>
</evidence>
<reference evidence="2" key="2">
    <citation type="submission" date="2015-01" db="EMBL/GenBank/DDBJ databases">
        <title>Evolutionary Origins and Diversification of the Mycorrhizal Mutualists.</title>
        <authorList>
            <consortium name="DOE Joint Genome Institute"/>
            <consortium name="Mycorrhizal Genomics Consortium"/>
            <person name="Kohler A."/>
            <person name="Kuo A."/>
            <person name="Nagy L.G."/>
            <person name="Floudas D."/>
            <person name="Copeland A."/>
            <person name="Barry K.W."/>
            <person name="Cichocki N."/>
            <person name="Veneault-Fourrey C."/>
            <person name="LaButti K."/>
            <person name="Lindquist E.A."/>
            <person name="Lipzen A."/>
            <person name="Lundell T."/>
            <person name="Morin E."/>
            <person name="Murat C."/>
            <person name="Riley R."/>
            <person name="Ohm R."/>
            <person name="Sun H."/>
            <person name="Tunlid A."/>
            <person name="Henrissat B."/>
            <person name="Grigoriev I.V."/>
            <person name="Hibbett D.S."/>
            <person name="Martin F."/>
        </authorList>
    </citation>
    <scope>NUCLEOTIDE SEQUENCE [LARGE SCALE GENOMIC DNA]</scope>
    <source>
        <strain evidence="2">UH-Slu-Lm8-n1</strain>
    </source>
</reference>
<accession>A0A0D0AYC2</accession>
<dbReference type="HOGENOM" id="CLU_2361132_0_0_1"/>
<proteinExistence type="predicted"/>
<sequence length="96" mass="10222">MPAYSTLVGWSCSVVTVSTNAQICTLSRLSAMITNDTGVLHASHIRRLPSLSPGQAVCAALAGDRSISFAIGIRLHACRYPGQDYKSLSDSPSQRQ</sequence>
<keyword evidence="2" id="KW-1185">Reference proteome</keyword>